<dbReference type="Proteomes" id="UP000654918">
    <property type="component" value="Unassembled WGS sequence"/>
</dbReference>
<name>A0A8H6NMB3_9PEZI</name>
<keyword evidence="3" id="KW-1185">Reference proteome</keyword>
<gene>
    <name evidence="2" type="ORF">CPLU01_02177</name>
</gene>
<dbReference type="EMBL" id="WIGO01000016">
    <property type="protein sequence ID" value="KAF6838907.1"/>
    <property type="molecule type" value="Genomic_DNA"/>
</dbReference>
<proteinExistence type="predicted"/>
<evidence type="ECO:0000313" key="2">
    <source>
        <dbReference type="EMBL" id="KAF6838907.1"/>
    </source>
</evidence>
<protein>
    <submittedName>
        <fullName evidence="2">Uncharacterized protein</fullName>
    </submittedName>
</protein>
<evidence type="ECO:0000313" key="3">
    <source>
        <dbReference type="Proteomes" id="UP000654918"/>
    </source>
</evidence>
<evidence type="ECO:0000256" key="1">
    <source>
        <dbReference type="SAM" id="MobiDB-lite"/>
    </source>
</evidence>
<feature type="region of interest" description="Disordered" evidence="1">
    <location>
        <begin position="1"/>
        <end position="31"/>
    </location>
</feature>
<dbReference type="AlphaFoldDB" id="A0A8H6NMB3"/>
<reference evidence="2" key="1">
    <citation type="journal article" date="2020" name="Phytopathology">
        <title>Genome Sequence Resources of Colletotrichum truncatum, C. plurivorum, C. musicola, and C. sojae: Four Species Pathogenic to Soybean (Glycine max).</title>
        <authorList>
            <person name="Rogerio F."/>
            <person name="Boufleur T.R."/>
            <person name="Ciampi-Guillardi M."/>
            <person name="Sukno S.A."/>
            <person name="Thon M.R."/>
            <person name="Massola Junior N.S."/>
            <person name="Baroncelli R."/>
        </authorList>
    </citation>
    <scope>NUCLEOTIDE SEQUENCE</scope>
    <source>
        <strain evidence="2">LFN00145</strain>
    </source>
</reference>
<accession>A0A8H6NMB3</accession>
<sequence>MAAHGSLESSKDDGARAPPTTNERDPNPGNRRLLGFAQVPSSDGVFRAIASVGQRQIRKGTTDAWFYRIWFPGAKDRWRLCEVDPGLWQRIRHGVKVERGRSACATILGPRCWDGDKACRGVQHSVCSDKQSGRDTAGSGGHG</sequence>
<comment type="caution">
    <text evidence="2">The sequence shown here is derived from an EMBL/GenBank/DDBJ whole genome shotgun (WGS) entry which is preliminary data.</text>
</comment>
<organism evidence="2 3">
    <name type="scientific">Colletotrichum plurivorum</name>
    <dbReference type="NCBI Taxonomy" id="2175906"/>
    <lineage>
        <taxon>Eukaryota</taxon>
        <taxon>Fungi</taxon>
        <taxon>Dikarya</taxon>
        <taxon>Ascomycota</taxon>
        <taxon>Pezizomycotina</taxon>
        <taxon>Sordariomycetes</taxon>
        <taxon>Hypocreomycetidae</taxon>
        <taxon>Glomerellales</taxon>
        <taxon>Glomerellaceae</taxon>
        <taxon>Colletotrichum</taxon>
        <taxon>Colletotrichum orchidearum species complex</taxon>
    </lineage>
</organism>